<dbReference type="RefSeq" id="WP_152196032.1">
    <property type="nucleotide sequence ID" value="NZ_VUKD01000004.1"/>
</dbReference>
<sequence length="395" mass="42556">MSTDRTLIIDGHVDVLAVDGEYTFPLDAAIAGGLAAAVIPVRAGLIPRSAAPGAGAAEHEQSFAAIERVVAGSGGRAAVAPTPDAVVDNAADGVFSIVLGFQNARPLADLAAIERWLDRGVSVFDFGFIGNNRWATSSRPYPYAGVDVDHDGLSPAGAEAVALLNERRVVLDTAQVSPRARQQIVELSTAPVLASHNGLRAKVGEADRTIGDDEVRAIAEKGGVVQIVAFDGYHTPRGDHPRVVADIRELRERFGLRAHVGPSDYYALLDQETAGWDEQTFTDYFREYHAKVRHDWPRTDVERLIDSVDHVAELVGVDHVGLASDFHHGGGVAGWLDHTQTPHVTAALRRRYDETDVAKIWGGNLLRLWREVRADREAPVGAGAQPRRAAGPGRW</sequence>
<dbReference type="PANTHER" id="PTHR10443:SF12">
    <property type="entry name" value="DIPEPTIDASE"/>
    <property type="match status" value="1"/>
</dbReference>
<comment type="caution">
    <text evidence="1">The sequence shown here is derived from an EMBL/GenBank/DDBJ whole genome shotgun (WGS) entry which is preliminary data.</text>
</comment>
<dbReference type="GO" id="GO:0006508">
    <property type="term" value="P:proteolysis"/>
    <property type="evidence" value="ECO:0007669"/>
    <property type="project" value="InterPro"/>
</dbReference>
<dbReference type="SUPFAM" id="SSF51556">
    <property type="entry name" value="Metallo-dependent hydrolases"/>
    <property type="match status" value="1"/>
</dbReference>
<dbReference type="Gene3D" id="1.10.287.650">
    <property type="entry name" value="L27 domain"/>
    <property type="match status" value="1"/>
</dbReference>
<evidence type="ECO:0000313" key="2">
    <source>
        <dbReference type="Proteomes" id="UP000437709"/>
    </source>
</evidence>
<name>A0A6N7EET7_9MICO</name>
<evidence type="ECO:0000313" key="1">
    <source>
        <dbReference type="EMBL" id="MPV35683.1"/>
    </source>
</evidence>
<dbReference type="InterPro" id="IPR008257">
    <property type="entry name" value="Pept_M19"/>
</dbReference>
<reference evidence="1 2" key="1">
    <citation type="submission" date="2019-10" db="EMBL/GenBank/DDBJ databases">
        <title>Georgenia wutianyii sp. nov. and Georgenia yuyongxinii sp. nov. isolated from plateau pika (Ochotona curzoniae) in the Qinghai-Tibet plateau of China.</title>
        <authorList>
            <person name="Tian Z."/>
        </authorList>
    </citation>
    <scope>NUCLEOTIDE SEQUENCE [LARGE SCALE GENOMIC DNA]</scope>
    <source>
        <strain evidence="1 2">JCM 19765</strain>
    </source>
</reference>
<dbReference type="Proteomes" id="UP000437709">
    <property type="component" value="Unassembled WGS sequence"/>
</dbReference>
<organism evidence="1 2">
    <name type="scientific">Georgenia subflava</name>
    <dbReference type="NCBI Taxonomy" id="1622177"/>
    <lineage>
        <taxon>Bacteria</taxon>
        <taxon>Bacillati</taxon>
        <taxon>Actinomycetota</taxon>
        <taxon>Actinomycetes</taxon>
        <taxon>Micrococcales</taxon>
        <taxon>Bogoriellaceae</taxon>
        <taxon>Georgenia</taxon>
    </lineage>
</organism>
<dbReference type="PROSITE" id="PS51365">
    <property type="entry name" value="RENAL_DIPEPTIDASE_2"/>
    <property type="match status" value="1"/>
</dbReference>
<dbReference type="EMBL" id="WHPC01000002">
    <property type="protein sequence ID" value="MPV35683.1"/>
    <property type="molecule type" value="Genomic_DNA"/>
</dbReference>
<dbReference type="OrthoDB" id="9804920at2"/>
<protein>
    <submittedName>
        <fullName evidence="1">Peptidase M19</fullName>
    </submittedName>
</protein>
<dbReference type="AlphaFoldDB" id="A0A6N7EET7"/>
<dbReference type="Gene3D" id="3.20.20.140">
    <property type="entry name" value="Metal-dependent hydrolases"/>
    <property type="match status" value="1"/>
</dbReference>
<proteinExistence type="predicted"/>
<dbReference type="GO" id="GO:0070573">
    <property type="term" value="F:metallodipeptidase activity"/>
    <property type="evidence" value="ECO:0007669"/>
    <property type="project" value="InterPro"/>
</dbReference>
<keyword evidence="2" id="KW-1185">Reference proteome</keyword>
<dbReference type="InterPro" id="IPR032466">
    <property type="entry name" value="Metal_Hydrolase"/>
</dbReference>
<dbReference type="Pfam" id="PF01244">
    <property type="entry name" value="Peptidase_M19"/>
    <property type="match status" value="1"/>
</dbReference>
<gene>
    <name evidence="1" type="ORF">GB881_01225</name>
</gene>
<dbReference type="PANTHER" id="PTHR10443">
    <property type="entry name" value="MICROSOMAL DIPEPTIDASE"/>
    <property type="match status" value="1"/>
</dbReference>
<accession>A0A6N7EET7</accession>